<feature type="region of interest" description="Disordered" evidence="2">
    <location>
        <begin position="118"/>
        <end position="143"/>
    </location>
</feature>
<dbReference type="InterPro" id="IPR013087">
    <property type="entry name" value="Znf_C2H2_type"/>
</dbReference>
<feature type="domain" description="C2H2-type" evidence="3">
    <location>
        <begin position="444"/>
        <end position="472"/>
    </location>
</feature>
<evidence type="ECO:0000256" key="1">
    <source>
        <dbReference type="PROSITE-ProRule" id="PRU00042"/>
    </source>
</evidence>
<dbReference type="InterPro" id="IPR057082">
    <property type="entry name" value="PH_C"/>
</dbReference>
<dbReference type="Pfam" id="PF26082">
    <property type="entry name" value="zf-C2H2_AcuF"/>
    <property type="match status" value="1"/>
</dbReference>
<feature type="compositionally biased region" description="Low complexity" evidence="2">
    <location>
        <begin position="550"/>
        <end position="563"/>
    </location>
</feature>
<protein>
    <submittedName>
        <fullName evidence="4">C2H2 type zinc finger domain protein</fullName>
    </submittedName>
</protein>
<feature type="compositionally biased region" description="Low complexity" evidence="2">
    <location>
        <begin position="585"/>
        <end position="600"/>
    </location>
</feature>
<reference evidence="4" key="2">
    <citation type="submission" date="2023-01" db="EMBL/GenBank/DDBJ databases">
        <authorList>
            <person name="Petersen C."/>
        </authorList>
    </citation>
    <scope>NUCLEOTIDE SEQUENCE</scope>
    <source>
        <strain evidence="4">IBT 17514</strain>
    </source>
</reference>
<dbReference type="InterPro" id="IPR057081">
    <property type="entry name" value="PH_N"/>
</dbReference>
<dbReference type="EMBL" id="JAQJAN010000006">
    <property type="protein sequence ID" value="KAJ5727676.1"/>
    <property type="molecule type" value="Genomic_DNA"/>
</dbReference>
<keyword evidence="1" id="KW-0479">Metal-binding</keyword>
<dbReference type="Gene3D" id="3.30.160.60">
    <property type="entry name" value="Classic Zinc Finger"/>
    <property type="match status" value="1"/>
</dbReference>
<feature type="region of interest" description="Disordered" evidence="2">
    <location>
        <begin position="304"/>
        <end position="347"/>
    </location>
</feature>
<organism evidence="4 5">
    <name type="scientific">Penicillium malachiteum</name>
    <dbReference type="NCBI Taxonomy" id="1324776"/>
    <lineage>
        <taxon>Eukaryota</taxon>
        <taxon>Fungi</taxon>
        <taxon>Dikarya</taxon>
        <taxon>Ascomycota</taxon>
        <taxon>Pezizomycotina</taxon>
        <taxon>Eurotiomycetes</taxon>
        <taxon>Eurotiomycetidae</taxon>
        <taxon>Eurotiales</taxon>
        <taxon>Aspergillaceae</taxon>
        <taxon>Penicillium</taxon>
    </lineage>
</organism>
<dbReference type="PROSITE" id="PS00028">
    <property type="entry name" value="ZINC_FINGER_C2H2_1"/>
    <property type="match status" value="1"/>
</dbReference>
<keyword evidence="1" id="KW-0862">Zinc</keyword>
<reference evidence="4" key="1">
    <citation type="journal article" date="2023" name="IMA Fungus">
        <title>Comparative genomic study of the Penicillium genus elucidates a diverse pangenome and 15 lateral gene transfer events.</title>
        <authorList>
            <person name="Petersen C."/>
            <person name="Sorensen T."/>
            <person name="Nielsen M.R."/>
            <person name="Sondergaard T.E."/>
            <person name="Sorensen J.L."/>
            <person name="Fitzpatrick D.A."/>
            <person name="Frisvad J.C."/>
            <person name="Nielsen K.L."/>
        </authorList>
    </citation>
    <scope>NUCLEOTIDE SEQUENCE</scope>
    <source>
        <strain evidence="4">IBT 17514</strain>
    </source>
</reference>
<feature type="region of interest" description="Disordered" evidence="2">
    <location>
        <begin position="550"/>
        <end position="612"/>
    </location>
</feature>
<comment type="caution">
    <text evidence="4">The sequence shown here is derived from an EMBL/GenBank/DDBJ whole genome shotgun (WGS) entry which is preliminary data.</text>
</comment>
<keyword evidence="5" id="KW-1185">Reference proteome</keyword>
<feature type="compositionally biased region" description="Acidic residues" evidence="2">
    <location>
        <begin position="575"/>
        <end position="584"/>
    </location>
</feature>
<evidence type="ECO:0000313" key="5">
    <source>
        <dbReference type="Proteomes" id="UP001215712"/>
    </source>
</evidence>
<evidence type="ECO:0000259" key="3">
    <source>
        <dbReference type="PROSITE" id="PS50157"/>
    </source>
</evidence>
<dbReference type="PANTHER" id="PTHR35391">
    <property type="entry name" value="C2H2-TYPE DOMAIN-CONTAINING PROTEIN-RELATED"/>
    <property type="match status" value="1"/>
</dbReference>
<dbReference type="GO" id="GO:0008270">
    <property type="term" value="F:zinc ion binding"/>
    <property type="evidence" value="ECO:0007669"/>
    <property type="project" value="UniProtKB-KW"/>
</dbReference>
<sequence length="896" mass="101318">MADDPANDPADVPVHIGSLSSAYRHCIQLYGKFLLALDRKDRDSTAISLDQTDVAQVIEGYGRAKIWGNQTKVDLPERARGSLDDTLRYDDELKSLVRGILIRLGALLDQATRIVQRESDAEESDGSLSSVSAESDSDGEVQPPKRIPRIRILVQQILAQIWSLFDLSSLLRRPKLAGRYITSVNTKTQERVNNADKIPLVTAFTPLDESHILEKVLQWRGLTKSGYYIEFDEEEAAPVDQTFNAGHIEDISWFCERLARANTRRREQLQHWTDNPYDPSREVNKAIDSISEPDPEFVARKGKGLLKGQEPSASQAQGRSIQSQAPKSTTSNAFSLANRSDVFDTQTNTRPRTVYAPTTIGQGRSKSVPDPPKTIEDYFSFTCPYCKMKLDSSEMKNRQSWKRHVFRDLRPYVCTFDNCQNAGKLYVSRHEWIYHELQIHRRKFVCQECDKAYPGRKELAKHLDKHHAGSVPPNRIEIFLDLCERQIDLSDDQIEACLICGQELTLDELQGHIGGHMEDLALFVLPSTSEDEEVEGSKASVQVVKLHSQGSDSDYDSLSSLDGFSEDGSLQDIAEPPDEEEADQSQDPQPSLPPVSDLLSGETLDPTPPDLLSTTCVAENASTEQFAGEYDIKNHWAIDIFSSIAGNTRLPESSEKGKCFGDNHVGLKQILDEQGFIKLLHIPYNPGSEGDFSVYFYLRQNDYRARMMCRTKHLTGPSEYFCLSLNKLEIVREQSCLDFCRRRKSGTDLVSWARIPFDNMELLVLTFCTFLALRTQDNGWPVDDIRDYYLDGEEQLYGGKIVDDNYLHALRVFRDEISGAVRLQASVYEGPMKNTPVWTAFITHHLNRNYWLKVGDRRTVIAPDLKPSIFMMPEDYTPSMTEDGEHILKFADASGT</sequence>
<dbReference type="PROSITE" id="PS50157">
    <property type="entry name" value="ZINC_FINGER_C2H2_2"/>
    <property type="match status" value="1"/>
</dbReference>
<evidence type="ECO:0000256" key="2">
    <source>
        <dbReference type="SAM" id="MobiDB-lite"/>
    </source>
</evidence>
<dbReference type="AlphaFoldDB" id="A0AAD6MWN1"/>
<name>A0AAD6MWN1_9EURO</name>
<feature type="compositionally biased region" description="Polar residues" evidence="2">
    <location>
        <begin position="311"/>
        <end position="347"/>
    </location>
</feature>
<dbReference type="PANTHER" id="PTHR35391:SF7">
    <property type="entry name" value="C2H2-TYPE DOMAIN-CONTAINING PROTEIN"/>
    <property type="match status" value="1"/>
</dbReference>
<dbReference type="Pfam" id="PF23074">
    <property type="entry name" value="PH_FT_N"/>
    <property type="match status" value="1"/>
</dbReference>
<dbReference type="SMART" id="SM00355">
    <property type="entry name" value="ZnF_C2H2"/>
    <property type="match status" value="3"/>
</dbReference>
<keyword evidence="1" id="KW-0863">Zinc-finger</keyword>
<proteinExistence type="predicted"/>
<gene>
    <name evidence="4" type="ORF">N7493_005496</name>
</gene>
<dbReference type="Pfam" id="PF23076">
    <property type="entry name" value="PH_FT_C"/>
    <property type="match status" value="1"/>
</dbReference>
<dbReference type="InterPro" id="IPR058925">
    <property type="entry name" value="zf-C2H2_AcuF"/>
</dbReference>
<dbReference type="Proteomes" id="UP001215712">
    <property type="component" value="Unassembled WGS sequence"/>
</dbReference>
<accession>A0AAD6MWN1</accession>
<evidence type="ECO:0000313" key="4">
    <source>
        <dbReference type="EMBL" id="KAJ5727676.1"/>
    </source>
</evidence>